<feature type="compositionally biased region" description="Polar residues" evidence="1">
    <location>
        <begin position="538"/>
        <end position="552"/>
    </location>
</feature>
<evidence type="ECO:0000259" key="2">
    <source>
        <dbReference type="PROSITE" id="PS51029"/>
    </source>
</evidence>
<feature type="compositionally biased region" description="Polar residues" evidence="1">
    <location>
        <begin position="728"/>
        <end position="762"/>
    </location>
</feature>
<feature type="domain" description="MADF" evidence="2">
    <location>
        <begin position="86"/>
        <end position="177"/>
    </location>
</feature>
<feature type="compositionally biased region" description="Basic and acidic residues" evidence="1">
    <location>
        <begin position="659"/>
        <end position="675"/>
    </location>
</feature>
<feature type="compositionally biased region" description="Basic and acidic residues" evidence="1">
    <location>
        <begin position="249"/>
        <end position="261"/>
    </location>
</feature>
<feature type="compositionally biased region" description="Basic and acidic residues" evidence="1">
    <location>
        <begin position="195"/>
        <end position="205"/>
    </location>
</feature>
<sequence>MGQKRKQNSFKPSETTSKTKNDLSKSASSTEGIAQHKSHGIRDFLSILPFLPRSKQKTKSNQGKIAATSRFKITPSCSLTANETRKLIRLYEHHENLYNRQHPAYGDAFFENVCYAKIASCFPNKTINELQSRIHELRLLFEHEYIIIENGYRRFGEILKPTIKYYNEFLFLLPYLPYSWDSGAYLPPKETCTDDFKSKESRTSDVSDGTPPQIVGSDSGPGNPQTDLEFKRSTAGKCFFFKKKDKEKDKENGKEKDKQQVKTDASIKQQNSKTSVVKVKESESKQGLADGKKTAAKEQKPERQSEQPNDVRVEAKNESSKNRKEQTAAAKEPTLKQLNSRASVDKDRGSEAKQPLALGKKTAANRQSDDQKEQTAAAKEGTLKQQNSKASVVKPNDGVSKNRASVGNKTSAKQQQNAGKLPEQSSNLQGSSENKNLEAKQDPETYGAALSHTGPSKSRSQSGNTELRRQSKVPDTEAQAATFGSSSRRQSRHSVVAPPQDNRRQSMQPNTDATLGSSSRKPSKYSIGAQSQDHRRQSMQPNTESALGSSSRKQSKHSIHAQSQDHRRQPNTESALGSSSRKQSKHSEVAQSPDQRRQSMQPDSETVCKRPDKCRRCVAKRMAQEPAATHASPSANSLEHMSSTRMQYDEADDYGSQEEFEKRETPPASTAKRDTYPGNREQLDILCEMIKMELSESPDFIYYDAKWRIIEILREVQKRNMMHHKSEPGNSGKLQEQQWHSSRTNSRLEDQQSQCDCSSAPNGRRQLITSQRARAPMFTTCPYCCKR</sequence>
<keyword evidence="4" id="KW-1185">Reference proteome</keyword>
<dbReference type="AlphaFoldDB" id="A0AAD4PJ81"/>
<feature type="compositionally biased region" description="Polar residues" evidence="1">
    <location>
        <begin position="589"/>
        <end position="604"/>
    </location>
</feature>
<feature type="compositionally biased region" description="Polar residues" evidence="1">
    <location>
        <begin position="402"/>
        <end position="434"/>
    </location>
</feature>
<dbReference type="Proteomes" id="UP001200034">
    <property type="component" value="Unassembled WGS sequence"/>
</dbReference>
<feature type="region of interest" description="Disordered" evidence="1">
    <location>
        <begin position="723"/>
        <end position="762"/>
    </location>
</feature>
<comment type="caution">
    <text evidence="3">The sequence shown here is derived from an EMBL/GenBank/DDBJ whole genome shotgun (WGS) entry which is preliminary data.</text>
</comment>
<feature type="region of interest" description="Disordered" evidence="1">
    <location>
        <begin position="249"/>
        <end position="610"/>
    </location>
</feature>
<organism evidence="3 4">
    <name type="scientific">Drosophila rubida</name>
    <dbReference type="NCBI Taxonomy" id="30044"/>
    <lineage>
        <taxon>Eukaryota</taxon>
        <taxon>Metazoa</taxon>
        <taxon>Ecdysozoa</taxon>
        <taxon>Arthropoda</taxon>
        <taxon>Hexapoda</taxon>
        <taxon>Insecta</taxon>
        <taxon>Pterygota</taxon>
        <taxon>Neoptera</taxon>
        <taxon>Endopterygota</taxon>
        <taxon>Diptera</taxon>
        <taxon>Brachycera</taxon>
        <taxon>Muscomorpha</taxon>
        <taxon>Ephydroidea</taxon>
        <taxon>Drosophilidae</taxon>
        <taxon>Drosophila</taxon>
    </lineage>
</organism>
<dbReference type="EMBL" id="JAJJHW010002774">
    <property type="protein sequence ID" value="KAH8365584.1"/>
    <property type="molecule type" value="Genomic_DNA"/>
</dbReference>
<feature type="compositionally biased region" description="Polar residues" evidence="1">
    <location>
        <begin position="262"/>
        <end position="275"/>
    </location>
</feature>
<evidence type="ECO:0000313" key="4">
    <source>
        <dbReference type="Proteomes" id="UP001200034"/>
    </source>
</evidence>
<feature type="compositionally biased region" description="Basic and acidic residues" evidence="1">
    <location>
        <begin position="466"/>
        <end position="475"/>
    </location>
</feature>
<reference evidence="3" key="1">
    <citation type="journal article" date="2021" name="Mol. Ecol. Resour.">
        <title>Phylogenomic analyses of the genus Drosophila reveals genomic signals of climate adaptation.</title>
        <authorList>
            <person name="Li F."/>
            <person name="Rane R.V."/>
            <person name="Luria V."/>
            <person name="Xiong Z."/>
            <person name="Chen J."/>
            <person name="Li Z."/>
            <person name="Catullo R.A."/>
            <person name="Griffin P.C."/>
            <person name="Schiffer M."/>
            <person name="Pearce S."/>
            <person name="Lee S.F."/>
            <person name="McElroy K."/>
            <person name="Stocker A."/>
            <person name="Shirriffs J."/>
            <person name="Cockerell F."/>
            <person name="Coppin C."/>
            <person name="Sgro C.M."/>
            <person name="Karger A."/>
            <person name="Cain J.W."/>
            <person name="Weber J.A."/>
            <person name="Santpere G."/>
            <person name="Kirschner M.W."/>
            <person name="Hoffmann A.A."/>
            <person name="Oakeshott J.G."/>
            <person name="Zhang G."/>
        </authorList>
    </citation>
    <scope>NUCLEOTIDE SEQUENCE</scope>
    <source>
        <strain evidence="3">BGI-SZ-2011g</strain>
    </source>
</reference>
<feature type="region of interest" description="Disordered" evidence="1">
    <location>
        <begin position="195"/>
        <end position="229"/>
    </location>
</feature>
<gene>
    <name evidence="3" type="ORF">KR093_002257</name>
</gene>
<dbReference type="PROSITE" id="PS51029">
    <property type="entry name" value="MADF"/>
    <property type="match status" value="1"/>
</dbReference>
<proteinExistence type="predicted"/>
<accession>A0AAD4PJ81</accession>
<feature type="compositionally biased region" description="Polar residues" evidence="1">
    <location>
        <begin position="505"/>
        <end position="520"/>
    </location>
</feature>
<evidence type="ECO:0000313" key="3">
    <source>
        <dbReference type="EMBL" id="KAH8365584.1"/>
    </source>
</evidence>
<feature type="compositionally biased region" description="Polar residues" evidence="1">
    <location>
        <begin position="571"/>
        <end position="581"/>
    </location>
</feature>
<feature type="compositionally biased region" description="Acidic residues" evidence="1">
    <location>
        <begin position="649"/>
        <end position="658"/>
    </location>
</feature>
<dbReference type="Pfam" id="PF10545">
    <property type="entry name" value="MADF_DNA_bdg"/>
    <property type="match status" value="1"/>
</dbReference>
<feature type="region of interest" description="Disordered" evidence="1">
    <location>
        <begin position="649"/>
        <end position="677"/>
    </location>
</feature>
<protein>
    <recommendedName>
        <fullName evidence="2">MADF domain-containing protein</fullName>
    </recommendedName>
</protein>
<dbReference type="InterPro" id="IPR006578">
    <property type="entry name" value="MADF-dom"/>
</dbReference>
<name>A0AAD4PJ81_9MUSC</name>
<dbReference type="SMART" id="SM00595">
    <property type="entry name" value="MADF"/>
    <property type="match status" value="1"/>
</dbReference>
<feature type="compositionally biased region" description="Basic and acidic residues" evidence="1">
    <location>
        <begin position="278"/>
        <end position="326"/>
    </location>
</feature>
<evidence type="ECO:0000256" key="1">
    <source>
        <dbReference type="SAM" id="MobiDB-lite"/>
    </source>
</evidence>
<feature type="region of interest" description="Disordered" evidence="1">
    <location>
        <begin position="1"/>
        <end position="37"/>
    </location>
</feature>
<feature type="compositionally biased region" description="Polar residues" evidence="1">
    <location>
        <begin position="453"/>
        <end position="465"/>
    </location>
</feature>